<evidence type="ECO:0000259" key="1">
    <source>
        <dbReference type="Pfam" id="PF01011"/>
    </source>
</evidence>
<proteinExistence type="predicted"/>
<evidence type="ECO:0000313" key="5">
    <source>
        <dbReference type="Proteomes" id="UP000245934"/>
    </source>
</evidence>
<dbReference type="SMART" id="SM00564">
    <property type="entry name" value="PQQ"/>
    <property type="match status" value="7"/>
</dbReference>
<dbReference type="Proteomes" id="UP000245934">
    <property type="component" value="Unassembled WGS sequence"/>
</dbReference>
<dbReference type="Gene3D" id="2.60.40.10">
    <property type="entry name" value="Immunoglobulins"/>
    <property type="match status" value="1"/>
</dbReference>
<accession>A0A2V2MVM3</accession>
<evidence type="ECO:0000313" key="4">
    <source>
        <dbReference type="EMBL" id="PWR70340.1"/>
    </source>
</evidence>
<dbReference type="InterPro" id="IPR011047">
    <property type="entry name" value="Quinoprotein_ADH-like_sf"/>
</dbReference>
<dbReference type="Pfam" id="PF13360">
    <property type="entry name" value="PQQ_2"/>
    <property type="match status" value="2"/>
</dbReference>
<feature type="domain" description="Pyrrolo-quinoline quinone repeat" evidence="3">
    <location>
        <begin position="131"/>
        <end position="232"/>
    </location>
</feature>
<dbReference type="Gene3D" id="2.40.128.630">
    <property type="match status" value="1"/>
</dbReference>
<reference evidence="4 5" key="1">
    <citation type="submission" date="2018-05" db="EMBL/GenBank/DDBJ databases">
        <title>Draft genome of Methanospirillum stamsii Pt1.</title>
        <authorList>
            <person name="Dueholm M.S."/>
            <person name="Nielsen P.H."/>
            <person name="Bakmann L.F."/>
            <person name="Otzen D.E."/>
        </authorList>
    </citation>
    <scope>NUCLEOTIDE SEQUENCE [LARGE SCALE GENOMIC DNA]</scope>
    <source>
        <strain evidence="4 5">Pt1</strain>
    </source>
</reference>
<dbReference type="InterPro" id="IPR015943">
    <property type="entry name" value="WD40/YVTN_repeat-like_dom_sf"/>
</dbReference>
<organism evidence="4 5">
    <name type="scientific">Methanospirillum stamsii</name>
    <dbReference type="NCBI Taxonomy" id="1277351"/>
    <lineage>
        <taxon>Archaea</taxon>
        <taxon>Methanobacteriati</taxon>
        <taxon>Methanobacteriota</taxon>
        <taxon>Stenosarchaea group</taxon>
        <taxon>Methanomicrobia</taxon>
        <taxon>Methanomicrobiales</taxon>
        <taxon>Methanospirillaceae</taxon>
        <taxon>Methanospirillum</taxon>
    </lineage>
</organism>
<evidence type="ECO:0008006" key="6">
    <source>
        <dbReference type="Google" id="ProtNLM"/>
    </source>
</evidence>
<dbReference type="InterPro" id="IPR011635">
    <property type="entry name" value="CARDB"/>
</dbReference>
<dbReference type="PANTHER" id="PTHR34512:SF30">
    <property type="entry name" value="OUTER MEMBRANE PROTEIN ASSEMBLY FACTOR BAMB"/>
    <property type="match status" value="1"/>
</dbReference>
<evidence type="ECO:0000259" key="2">
    <source>
        <dbReference type="Pfam" id="PF07705"/>
    </source>
</evidence>
<sequence length="457" mass="49126">MVWCFLVVSTLSCMPLMQAPELKKWTFKTGDAVEYSSPAVSNGVVFFGSWDSILYALDASTGNKIWSFKTGDSVYSSPAIFNGIVYFGSEDGNVYAVDATTGNEIWKFKTGDGVKSSPAIFNGIVYFGSEDGNVYAVDATTGIEIWKFKTGDSVYSTPAVFNGVVFVVSRCDNLYALDASTGSKIWMFKPSEDILYSVAVSNGVVYLGTSNFWSGQHNYVYALDASTGNKIWAFQAIEGGFESDPVISNGILYVGSISGIVYALDADTGNKKWEFQPGGQICSSDPAISNGVLYVGSTDGYLYAIGRPASQNPNSQLTPSTSDTIQTSTAPVNLLPDLTITKISMKQMKDVIAGTLTIENKGTGDAGKFTITYFLTDTLKNDLIFGNNGIYVLGEDSANGLAAGDQRDSKDTKMFTIPGNVPPGSYAVGVFIDSKNVVEESDEENNVVYDINWVQVS</sequence>
<feature type="domain" description="Pyrrolo-quinoline quinone repeat" evidence="3">
    <location>
        <begin position="34"/>
        <end position="111"/>
    </location>
</feature>
<dbReference type="InterPro" id="IPR018391">
    <property type="entry name" value="PQQ_b-propeller_rpt"/>
</dbReference>
<dbReference type="Gene3D" id="2.40.10.480">
    <property type="match status" value="1"/>
</dbReference>
<dbReference type="Pfam" id="PF07705">
    <property type="entry name" value="CARDB"/>
    <property type="match status" value="1"/>
</dbReference>
<dbReference type="EMBL" id="QGMZ01000044">
    <property type="protein sequence ID" value="PWR70340.1"/>
    <property type="molecule type" value="Genomic_DNA"/>
</dbReference>
<dbReference type="InterPro" id="IPR002372">
    <property type="entry name" value="PQQ_rpt_dom"/>
</dbReference>
<dbReference type="Gene3D" id="2.130.10.10">
    <property type="entry name" value="YVTN repeat-like/Quinoprotein amine dehydrogenase"/>
    <property type="match status" value="1"/>
</dbReference>
<evidence type="ECO:0000259" key="3">
    <source>
        <dbReference type="Pfam" id="PF13360"/>
    </source>
</evidence>
<protein>
    <recommendedName>
        <fullName evidence="6">CARDB domain-containing protein</fullName>
    </recommendedName>
</protein>
<feature type="domain" description="CARDB" evidence="2">
    <location>
        <begin position="336"/>
        <end position="448"/>
    </location>
</feature>
<keyword evidence="5" id="KW-1185">Reference proteome</keyword>
<dbReference type="PANTHER" id="PTHR34512">
    <property type="entry name" value="CELL SURFACE PROTEIN"/>
    <property type="match status" value="1"/>
</dbReference>
<feature type="domain" description="Pyrrolo-quinoline quinone repeat" evidence="1">
    <location>
        <begin position="240"/>
        <end position="296"/>
    </location>
</feature>
<gene>
    <name evidence="4" type="ORF">DLD82_16185</name>
</gene>
<comment type="caution">
    <text evidence="4">The sequence shown here is derived from an EMBL/GenBank/DDBJ whole genome shotgun (WGS) entry which is preliminary data.</text>
</comment>
<dbReference type="SUPFAM" id="SSF50998">
    <property type="entry name" value="Quinoprotein alcohol dehydrogenase-like"/>
    <property type="match status" value="2"/>
</dbReference>
<name>A0A2V2MVM3_9EURY</name>
<dbReference type="InterPro" id="IPR013783">
    <property type="entry name" value="Ig-like_fold"/>
</dbReference>
<dbReference type="Pfam" id="PF01011">
    <property type="entry name" value="PQQ"/>
    <property type="match status" value="1"/>
</dbReference>
<dbReference type="AlphaFoldDB" id="A0A2V2MVM3"/>